<sequence>MAVAEPTLVARLIGPPRHPAQARPQALDAREQRRFLRAVEMRRPARDRAIGRGLFHSGLRVAELVALDLDDVPLSARKGEVIVRNGKDETSREVPLLDVTVREAVKEWKAERSEWPGAAGPALFLNRSRGGRLSAPAVDQLLDELATEADLVNKTGAHAASGRLPATDRAVQRRGDHDRVGQGADRCSNEPRQPTSPAPT</sequence>
<dbReference type="EMBL" id="JACHMI010000001">
    <property type="protein sequence ID" value="MBB6555161.1"/>
    <property type="molecule type" value="Genomic_DNA"/>
</dbReference>
<keyword evidence="1" id="KW-0233">DNA recombination</keyword>
<feature type="region of interest" description="Disordered" evidence="2">
    <location>
        <begin position="160"/>
        <end position="200"/>
    </location>
</feature>
<evidence type="ECO:0000259" key="3">
    <source>
        <dbReference type="PROSITE" id="PS51898"/>
    </source>
</evidence>
<reference evidence="4 5" key="1">
    <citation type="submission" date="2020-08" db="EMBL/GenBank/DDBJ databases">
        <title>Sequencing the genomes of 1000 actinobacteria strains.</title>
        <authorList>
            <person name="Klenk H.-P."/>
        </authorList>
    </citation>
    <scope>NUCLEOTIDE SEQUENCE [LARGE SCALE GENOMIC DNA]</scope>
    <source>
        <strain evidence="4 5">DSM 43768</strain>
    </source>
</reference>
<proteinExistence type="predicted"/>
<evidence type="ECO:0000313" key="4">
    <source>
        <dbReference type="EMBL" id="MBB6555161.1"/>
    </source>
</evidence>
<dbReference type="GO" id="GO:0015074">
    <property type="term" value="P:DNA integration"/>
    <property type="evidence" value="ECO:0007669"/>
    <property type="project" value="InterPro"/>
</dbReference>
<dbReference type="GO" id="GO:0003677">
    <property type="term" value="F:DNA binding"/>
    <property type="evidence" value="ECO:0007669"/>
    <property type="project" value="InterPro"/>
</dbReference>
<feature type="domain" description="Tyr recombinase" evidence="3">
    <location>
        <begin position="22"/>
        <end position="200"/>
    </location>
</feature>
<dbReference type="AlphaFoldDB" id="A0A7X0P4K1"/>
<feature type="compositionally biased region" description="Basic and acidic residues" evidence="2">
    <location>
        <begin position="170"/>
        <end position="180"/>
    </location>
</feature>
<dbReference type="InterPro" id="IPR002104">
    <property type="entry name" value="Integrase_catalytic"/>
</dbReference>
<dbReference type="SUPFAM" id="SSF56349">
    <property type="entry name" value="DNA breaking-rejoining enzymes"/>
    <property type="match status" value="1"/>
</dbReference>
<name>A0A7X0P4K1_9ACTN</name>
<dbReference type="InterPro" id="IPR011010">
    <property type="entry name" value="DNA_brk_join_enz"/>
</dbReference>
<dbReference type="InterPro" id="IPR013762">
    <property type="entry name" value="Integrase-like_cat_sf"/>
</dbReference>
<gene>
    <name evidence="4" type="ORF">HD593_009956</name>
</gene>
<evidence type="ECO:0000256" key="2">
    <source>
        <dbReference type="SAM" id="MobiDB-lite"/>
    </source>
</evidence>
<accession>A0A7X0P4K1</accession>
<dbReference type="Proteomes" id="UP000565579">
    <property type="component" value="Unassembled WGS sequence"/>
</dbReference>
<keyword evidence="5" id="KW-1185">Reference proteome</keyword>
<evidence type="ECO:0000313" key="5">
    <source>
        <dbReference type="Proteomes" id="UP000565579"/>
    </source>
</evidence>
<dbReference type="Pfam" id="PF00589">
    <property type="entry name" value="Phage_integrase"/>
    <property type="match status" value="1"/>
</dbReference>
<dbReference type="GO" id="GO:0006310">
    <property type="term" value="P:DNA recombination"/>
    <property type="evidence" value="ECO:0007669"/>
    <property type="project" value="UniProtKB-KW"/>
</dbReference>
<evidence type="ECO:0000256" key="1">
    <source>
        <dbReference type="ARBA" id="ARBA00023172"/>
    </source>
</evidence>
<dbReference type="Gene3D" id="1.10.443.10">
    <property type="entry name" value="Intergrase catalytic core"/>
    <property type="match status" value="1"/>
</dbReference>
<protein>
    <submittedName>
        <fullName evidence="4">Site-specific recombinase XerC</fullName>
    </submittedName>
</protein>
<comment type="caution">
    <text evidence="4">The sequence shown here is derived from an EMBL/GenBank/DDBJ whole genome shotgun (WGS) entry which is preliminary data.</text>
</comment>
<dbReference type="RefSeq" id="WP_312904308.1">
    <property type="nucleotide sequence ID" value="NZ_JACHMI010000001.1"/>
</dbReference>
<dbReference type="PROSITE" id="PS51898">
    <property type="entry name" value="TYR_RECOMBINASE"/>
    <property type="match status" value="1"/>
</dbReference>
<organism evidence="4 5">
    <name type="scientific">Nonomuraea rubra</name>
    <dbReference type="NCBI Taxonomy" id="46180"/>
    <lineage>
        <taxon>Bacteria</taxon>
        <taxon>Bacillati</taxon>
        <taxon>Actinomycetota</taxon>
        <taxon>Actinomycetes</taxon>
        <taxon>Streptosporangiales</taxon>
        <taxon>Streptosporangiaceae</taxon>
        <taxon>Nonomuraea</taxon>
    </lineage>
</organism>